<reference evidence="9 10" key="1">
    <citation type="journal article" date="2015" name="Environ. Microbiol.">
        <title>Metagenome sequence of Elaphomyces granulatus from sporocarp tissue reveals Ascomycota ectomycorrhizal fingerprints of genome expansion and a Proteobacteria-rich microbiome.</title>
        <authorList>
            <person name="Quandt C.A."/>
            <person name="Kohler A."/>
            <person name="Hesse C.N."/>
            <person name="Sharpton T.J."/>
            <person name="Martin F."/>
            <person name="Spatafora J.W."/>
        </authorList>
    </citation>
    <scope>NUCLEOTIDE SEQUENCE [LARGE SCALE GENOMIC DNA]</scope>
    <source>
        <strain evidence="9 10">OSC145934</strain>
    </source>
</reference>
<keyword evidence="5 7" id="KW-0378">Hydrolase</keyword>
<name>A0A232LNM8_9EURO</name>
<comment type="caution">
    <text evidence="9">The sequence shown here is derived from an EMBL/GenBank/DDBJ whole genome shotgun (WGS) entry which is preliminary data.</text>
</comment>
<evidence type="ECO:0000256" key="1">
    <source>
        <dbReference type="ARBA" id="ARBA00007664"/>
    </source>
</evidence>
<evidence type="ECO:0000259" key="8">
    <source>
        <dbReference type="Pfam" id="PF00089"/>
    </source>
</evidence>
<gene>
    <name evidence="9" type="ORF">Egran_06530</name>
</gene>
<dbReference type="InterPro" id="IPR043504">
    <property type="entry name" value="Peptidase_S1_PA_chymotrypsin"/>
</dbReference>
<keyword evidence="10" id="KW-1185">Reference proteome</keyword>
<organism evidence="9 10">
    <name type="scientific">Elaphomyces granulatus</name>
    <dbReference type="NCBI Taxonomy" id="519963"/>
    <lineage>
        <taxon>Eukaryota</taxon>
        <taxon>Fungi</taxon>
        <taxon>Dikarya</taxon>
        <taxon>Ascomycota</taxon>
        <taxon>Pezizomycotina</taxon>
        <taxon>Eurotiomycetes</taxon>
        <taxon>Eurotiomycetidae</taxon>
        <taxon>Eurotiales</taxon>
        <taxon>Elaphomycetaceae</taxon>
        <taxon>Elaphomyces</taxon>
    </lineage>
</organism>
<dbReference type="OrthoDB" id="10037376at2759"/>
<dbReference type="InterPro" id="IPR009003">
    <property type="entry name" value="Peptidase_S1_PA"/>
</dbReference>
<dbReference type="InterPro" id="IPR001254">
    <property type="entry name" value="Trypsin_dom"/>
</dbReference>
<keyword evidence="3 7" id="KW-0645">Protease</keyword>
<feature type="domain" description="Peptidase S1" evidence="8">
    <location>
        <begin position="149"/>
        <end position="181"/>
    </location>
</feature>
<dbReference type="AlphaFoldDB" id="A0A232LNM8"/>
<evidence type="ECO:0000256" key="2">
    <source>
        <dbReference type="ARBA" id="ARBA00008764"/>
    </source>
</evidence>
<dbReference type="PANTHER" id="PTHR15462">
    <property type="entry name" value="SERINE PROTEASE"/>
    <property type="match status" value="1"/>
</dbReference>
<evidence type="ECO:0000256" key="7">
    <source>
        <dbReference type="RuleBase" id="RU004296"/>
    </source>
</evidence>
<dbReference type="Pfam" id="PF00089">
    <property type="entry name" value="Trypsin"/>
    <property type="match status" value="1"/>
</dbReference>
<evidence type="ECO:0000256" key="3">
    <source>
        <dbReference type="ARBA" id="ARBA00022670"/>
    </source>
</evidence>
<dbReference type="InterPro" id="IPR018114">
    <property type="entry name" value="TRYPSIN_HIS"/>
</dbReference>
<proteinExistence type="inferred from homology"/>
<keyword evidence="6 7" id="KW-0720">Serine protease</keyword>
<evidence type="ECO:0000256" key="5">
    <source>
        <dbReference type="ARBA" id="ARBA00022801"/>
    </source>
</evidence>
<sequence>MYLFGFLLLLATAVLGAGIPNATAADSIPPIPKSKAALEFSKNKIHPDLILSDPLPSPFHGTVQRAKLSIRNSVPSVLLNTTAFSAKISSHNAVTVTPSNRRPLTEVLHLANTTRVIPRLSSIRMRQECVGGETCCPDPRYIFEDSDYPWGTIGRITTPTKTCTGALVGTRHVLTAAHCIDWTQDAEGFIPWIAFEPQLWPGHDPFKYLAQAVHFWDWTARGDPTGQEQDASDYVVVILGDVPNGNTGLGYFGAKGYSTDWDGLPDFELVGYPVEFDSSEQTPYSQPPFSINNAFSPENFCFHQHGLAIQMNTCVTHGNSGGPVFAWWNQGGCIGPCIVGVVSRYGSFGATCEDWTAKTGYYAAGGNEM</sequence>
<dbReference type="Proteomes" id="UP000243515">
    <property type="component" value="Unassembled WGS sequence"/>
</dbReference>
<evidence type="ECO:0000256" key="6">
    <source>
        <dbReference type="ARBA" id="ARBA00022825"/>
    </source>
</evidence>
<dbReference type="PRINTS" id="PR00839">
    <property type="entry name" value="V8PROTEASE"/>
</dbReference>
<dbReference type="EC" id="3.4.21.-" evidence="7"/>
<dbReference type="SUPFAM" id="SSF50494">
    <property type="entry name" value="Trypsin-like serine proteases"/>
    <property type="match status" value="1"/>
</dbReference>
<comment type="similarity">
    <text evidence="1">Belongs to the peptidase S1 family.</text>
</comment>
<dbReference type="InterPro" id="IPR008256">
    <property type="entry name" value="Peptidase_S1B"/>
</dbReference>
<evidence type="ECO:0000256" key="4">
    <source>
        <dbReference type="ARBA" id="ARBA00022729"/>
    </source>
</evidence>
<protein>
    <recommendedName>
        <fullName evidence="7">Serine protease</fullName>
        <ecNumber evidence="7">3.4.21.-</ecNumber>
    </recommendedName>
</protein>
<dbReference type="GO" id="GO:0006508">
    <property type="term" value="P:proteolysis"/>
    <property type="evidence" value="ECO:0007669"/>
    <property type="project" value="UniProtKB-KW"/>
</dbReference>
<dbReference type="GO" id="GO:0004252">
    <property type="term" value="F:serine-type endopeptidase activity"/>
    <property type="evidence" value="ECO:0007669"/>
    <property type="project" value="InterPro"/>
</dbReference>
<comment type="similarity">
    <text evidence="2 7">Belongs to the peptidase S1B family.</text>
</comment>
<keyword evidence="4 7" id="KW-0732">Signal</keyword>
<dbReference type="InterPro" id="IPR050966">
    <property type="entry name" value="Glutamyl_endopeptidase"/>
</dbReference>
<feature type="signal peptide" evidence="7">
    <location>
        <begin position="1"/>
        <end position="16"/>
    </location>
</feature>
<feature type="chain" id="PRO_5011819518" description="Serine protease" evidence="7">
    <location>
        <begin position="17"/>
        <end position="369"/>
    </location>
</feature>
<evidence type="ECO:0000313" key="9">
    <source>
        <dbReference type="EMBL" id="OXV05704.1"/>
    </source>
</evidence>
<dbReference type="PANTHER" id="PTHR15462:SF8">
    <property type="entry name" value="SERINE PROTEASE"/>
    <property type="match status" value="1"/>
</dbReference>
<evidence type="ECO:0000313" key="10">
    <source>
        <dbReference type="Proteomes" id="UP000243515"/>
    </source>
</evidence>
<dbReference type="EMBL" id="NPHW01006560">
    <property type="protein sequence ID" value="OXV05704.1"/>
    <property type="molecule type" value="Genomic_DNA"/>
</dbReference>
<feature type="non-terminal residue" evidence="9">
    <location>
        <position position="369"/>
    </location>
</feature>
<dbReference type="Gene3D" id="2.40.10.10">
    <property type="entry name" value="Trypsin-like serine proteases"/>
    <property type="match status" value="2"/>
</dbReference>
<dbReference type="PROSITE" id="PS00134">
    <property type="entry name" value="TRYPSIN_HIS"/>
    <property type="match status" value="1"/>
</dbReference>
<accession>A0A232LNM8</accession>